<feature type="transmembrane region" description="Helical" evidence="1">
    <location>
        <begin position="234"/>
        <end position="255"/>
    </location>
</feature>
<name>A0A919E8S3_9PROT</name>
<proteinExistence type="predicted"/>
<dbReference type="AlphaFoldDB" id="A0A919E8S3"/>
<protein>
    <submittedName>
        <fullName evidence="2">Uncharacterized protein</fullName>
    </submittedName>
</protein>
<keyword evidence="3" id="KW-1185">Reference proteome</keyword>
<feature type="transmembrane region" description="Helical" evidence="1">
    <location>
        <begin position="207"/>
        <end position="228"/>
    </location>
</feature>
<keyword evidence="1" id="KW-0812">Transmembrane</keyword>
<feature type="transmembrane region" description="Helical" evidence="1">
    <location>
        <begin position="164"/>
        <end position="186"/>
    </location>
</feature>
<dbReference type="EMBL" id="BNCI01000002">
    <property type="protein sequence ID" value="GHF25924.1"/>
    <property type="molecule type" value="Genomic_DNA"/>
</dbReference>
<feature type="transmembrane region" description="Helical" evidence="1">
    <location>
        <begin position="107"/>
        <end position="130"/>
    </location>
</feature>
<feature type="transmembrane region" description="Helical" evidence="1">
    <location>
        <begin position="50"/>
        <end position="75"/>
    </location>
</feature>
<gene>
    <name evidence="2" type="ORF">GCM10017044_20960</name>
</gene>
<dbReference type="Proteomes" id="UP000630923">
    <property type="component" value="Unassembled WGS sequence"/>
</dbReference>
<keyword evidence="1" id="KW-0472">Membrane</keyword>
<evidence type="ECO:0000313" key="2">
    <source>
        <dbReference type="EMBL" id="GHF25924.1"/>
    </source>
</evidence>
<organism evidence="2 3">
    <name type="scientific">Kordiimonas sediminis</name>
    <dbReference type="NCBI Taxonomy" id="1735581"/>
    <lineage>
        <taxon>Bacteria</taxon>
        <taxon>Pseudomonadati</taxon>
        <taxon>Pseudomonadota</taxon>
        <taxon>Alphaproteobacteria</taxon>
        <taxon>Kordiimonadales</taxon>
        <taxon>Kordiimonadaceae</taxon>
        <taxon>Kordiimonas</taxon>
    </lineage>
</organism>
<evidence type="ECO:0000256" key="1">
    <source>
        <dbReference type="SAM" id="Phobius"/>
    </source>
</evidence>
<reference evidence="2" key="2">
    <citation type="submission" date="2020-09" db="EMBL/GenBank/DDBJ databases">
        <authorList>
            <person name="Sun Q."/>
            <person name="Kim S."/>
        </authorList>
    </citation>
    <scope>NUCLEOTIDE SEQUENCE</scope>
    <source>
        <strain evidence="2">KCTC 42590</strain>
    </source>
</reference>
<accession>A0A919E8S3</accession>
<sequence>MSFSIMNTVNQTVGITLQNIGRIFVVLLIVVVAFFLISLVGFGLSGALSVVSSILGFVIGLITVLVILAIMGAWFNYWVRVGALGADAARQGVSDMFKAGLVNGIKMILIGLLLALGVGLIFAALGMLGYTPTGGPEIDLEALDGKSALEIMTILVEQQSAQSLTLSAVALNLVSTAVVCLIYSLFSANLTHTALGDSSEGFEHAHTADFAVALIIIYMALLIPSYLAAAVGSVYLAFIVQIGIGVPVSAAIAMAHGVRYRLCTGAVQYSSGKE</sequence>
<comment type="caution">
    <text evidence="2">The sequence shown here is derived from an EMBL/GenBank/DDBJ whole genome shotgun (WGS) entry which is preliminary data.</text>
</comment>
<reference evidence="2" key="1">
    <citation type="journal article" date="2014" name="Int. J. Syst. Evol. Microbiol.">
        <title>Complete genome sequence of Corynebacterium casei LMG S-19264T (=DSM 44701T), isolated from a smear-ripened cheese.</title>
        <authorList>
            <consortium name="US DOE Joint Genome Institute (JGI-PGF)"/>
            <person name="Walter F."/>
            <person name="Albersmeier A."/>
            <person name="Kalinowski J."/>
            <person name="Ruckert C."/>
        </authorList>
    </citation>
    <scope>NUCLEOTIDE SEQUENCE</scope>
    <source>
        <strain evidence="2">KCTC 42590</strain>
    </source>
</reference>
<evidence type="ECO:0000313" key="3">
    <source>
        <dbReference type="Proteomes" id="UP000630923"/>
    </source>
</evidence>
<dbReference type="RefSeq" id="WP_191252749.1">
    <property type="nucleotide sequence ID" value="NZ_BNCI01000002.1"/>
</dbReference>
<feature type="transmembrane region" description="Helical" evidence="1">
    <location>
        <begin position="20"/>
        <end position="44"/>
    </location>
</feature>
<keyword evidence="1" id="KW-1133">Transmembrane helix</keyword>